<keyword evidence="3" id="KW-1185">Reference proteome</keyword>
<name>A0A2A9F882_9PSEU</name>
<evidence type="ECO:0008006" key="4">
    <source>
        <dbReference type="Google" id="ProtNLM"/>
    </source>
</evidence>
<protein>
    <recommendedName>
        <fullName evidence="4">PPE family protein</fullName>
    </recommendedName>
</protein>
<gene>
    <name evidence="2" type="ORF">ATK36_1608</name>
</gene>
<feature type="compositionally biased region" description="Pro residues" evidence="1">
    <location>
        <begin position="428"/>
        <end position="438"/>
    </location>
</feature>
<feature type="compositionally biased region" description="Pro residues" evidence="1">
    <location>
        <begin position="241"/>
        <end position="251"/>
    </location>
</feature>
<evidence type="ECO:0000313" key="2">
    <source>
        <dbReference type="EMBL" id="PFG46619.1"/>
    </source>
</evidence>
<evidence type="ECO:0000256" key="1">
    <source>
        <dbReference type="SAM" id="MobiDB-lite"/>
    </source>
</evidence>
<feature type="compositionally biased region" description="Gly residues" evidence="1">
    <location>
        <begin position="374"/>
        <end position="393"/>
    </location>
</feature>
<dbReference type="InterPro" id="IPR038332">
    <property type="entry name" value="PPE_sf"/>
</dbReference>
<feature type="compositionally biased region" description="Basic and acidic residues" evidence="1">
    <location>
        <begin position="394"/>
        <end position="406"/>
    </location>
</feature>
<feature type="region of interest" description="Disordered" evidence="1">
    <location>
        <begin position="208"/>
        <end position="438"/>
    </location>
</feature>
<comment type="caution">
    <text evidence="2">The sequence shown here is derived from an EMBL/GenBank/DDBJ whole genome shotgun (WGS) entry which is preliminary data.</text>
</comment>
<dbReference type="Proteomes" id="UP000243542">
    <property type="component" value="Unassembled WGS sequence"/>
</dbReference>
<sequence length="438" mass="44711">MSMFDWVGEGVQWLNEQFNEVEQWASNVWHGNTGDQAVPAPDLVERILASKGAVEWHQGATSLDQIAQDHDEVSADVQRLSTGLESVWSGNGAEAARGRIRPLGDASAVAGETYIGNARNLADLAHGFDQMKSALQAMPKTPPHKNFFDTATPWDTDTEEQIAAYNRIAQENLDRYRGYAKQAQASGQGLKNDYGRLTAFDGQITLAAQAPGHSPSPHKPHSGPGNPSYVQPEPTGMGGVAPPPPPPPQPQSPVEGSVSKGFARPQEPASPSGHRPSAEAGDPSGGGDMRTAGAVPPPPLLPEQRFGSTPALPVSGSATGAGGDSSWSGGFGGGTSTGPGKPGGPAGRGRPGAPGGGARSGAGAEGSLREAGRGLAGARGGAVVGGVAPAGGKGESDKEHQRKYGVDDDSVLSLTDGDGERLVDPRTGLPPTPPTIGG</sequence>
<reference evidence="2 3" key="1">
    <citation type="submission" date="2017-10" db="EMBL/GenBank/DDBJ databases">
        <title>Sequencing the genomes of 1000 actinobacteria strains.</title>
        <authorList>
            <person name="Klenk H.-P."/>
        </authorList>
    </citation>
    <scope>NUCLEOTIDE SEQUENCE [LARGE SCALE GENOMIC DNA]</scope>
    <source>
        <strain evidence="2 3">DSM 46092</strain>
    </source>
</reference>
<dbReference type="AlphaFoldDB" id="A0A2A9F882"/>
<dbReference type="Gene3D" id="1.20.1260.20">
    <property type="entry name" value="PPE superfamily"/>
    <property type="match status" value="1"/>
</dbReference>
<evidence type="ECO:0000313" key="3">
    <source>
        <dbReference type="Proteomes" id="UP000243542"/>
    </source>
</evidence>
<organism evidence="2 3">
    <name type="scientific">Amycolatopsis sulphurea</name>
    <dbReference type="NCBI Taxonomy" id="76022"/>
    <lineage>
        <taxon>Bacteria</taxon>
        <taxon>Bacillati</taxon>
        <taxon>Actinomycetota</taxon>
        <taxon>Actinomycetes</taxon>
        <taxon>Pseudonocardiales</taxon>
        <taxon>Pseudonocardiaceae</taxon>
        <taxon>Amycolatopsis</taxon>
    </lineage>
</organism>
<dbReference type="RefSeq" id="WP_141544393.1">
    <property type="nucleotide sequence ID" value="NZ_PDJK01000002.1"/>
</dbReference>
<feature type="compositionally biased region" description="Gly residues" evidence="1">
    <location>
        <begin position="319"/>
        <end position="364"/>
    </location>
</feature>
<proteinExistence type="predicted"/>
<accession>A0A2A9F882</accession>
<dbReference type="EMBL" id="PDJK01000002">
    <property type="protein sequence ID" value="PFG46619.1"/>
    <property type="molecule type" value="Genomic_DNA"/>
</dbReference>